<dbReference type="Gene3D" id="3.40.50.1000">
    <property type="entry name" value="HAD superfamily/HAD-like"/>
    <property type="match status" value="1"/>
</dbReference>
<comment type="cofactor">
    <cofactor evidence="1">
        <name>Mg(2+)</name>
        <dbReference type="ChEBI" id="CHEBI:18420"/>
    </cofactor>
</comment>
<evidence type="ECO:0000256" key="2">
    <source>
        <dbReference type="ARBA" id="ARBA00022723"/>
    </source>
</evidence>
<dbReference type="GO" id="GO:0046872">
    <property type="term" value="F:metal ion binding"/>
    <property type="evidence" value="ECO:0007669"/>
    <property type="project" value="UniProtKB-KW"/>
</dbReference>
<keyword evidence="2" id="KW-0479">Metal-binding</keyword>
<reference evidence="5 6" key="1">
    <citation type="journal article" date="2007" name="Proc. Natl. Acad. Sci. U.S.A.">
        <title>The tiny eukaryote Ostreococcus provides genomic insights into the paradox of plankton speciation.</title>
        <authorList>
            <person name="Palenik B."/>
            <person name="Grimwood J."/>
            <person name="Aerts A."/>
            <person name="Rouze P."/>
            <person name="Salamov A."/>
            <person name="Putnam N."/>
            <person name="Dupont C."/>
            <person name="Jorgensen R."/>
            <person name="Derelle E."/>
            <person name="Rombauts S."/>
            <person name="Zhou K."/>
            <person name="Otillar R."/>
            <person name="Merchant S.S."/>
            <person name="Podell S."/>
            <person name="Gaasterland T."/>
            <person name="Napoli C."/>
            <person name="Gendler K."/>
            <person name="Manuell A."/>
            <person name="Tai V."/>
            <person name="Vallon O."/>
            <person name="Piganeau G."/>
            <person name="Jancek S."/>
            <person name="Heijde M."/>
            <person name="Jabbari K."/>
            <person name="Bowler C."/>
            <person name="Lohr M."/>
            <person name="Robbens S."/>
            <person name="Werner G."/>
            <person name="Dubchak I."/>
            <person name="Pazour G.J."/>
            <person name="Ren Q."/>
            <person name="Paulsen I."/>
            <person name="Delwiche C."/>
            <person name="Schmutz J."/>
            <person name="Rokhsar D."/>
            <person name="Van de Peer Y."/>
            <person name="Moreau H."/>
            <person name="Grigoriev I.V."/>
        </authorList>
    </citation>
    <scope>NUCLEOTIDE SEQUENCE [LARGE SCALE GENOMIC DNA]</scope>
    <source>
        <strain evidence="5 6">CCE9901</strain>
    </source>
</reference>
<dbReference type="NCBIfam" id="TIGR01509">
    <property type="entry name" value="HAD-SF-IA-v3"/>
    <property type="match status" value="1"/>
</dbReference>
<evidence type="ECO:0000256" key="1">
    <source>
        <dbReference type="ARBA" id="ARBA00001946"/>
    </source>
</evidence>
<dbReference type="HOGENOM" id="CLU_045011_7_0_1"/>
<dbReference type="SFLD" id="SFLDG01135">
    <property type="entry name" value="C1.5.6:_HAD__Beta-PGM__Phospha"/>
    <property type="match status" value="1"/>
</dbReference>
<protein>
    <submittedName>
        <fullName evidence="5">Uncharacterized protein</fullName>
    </submittedName>
</protein>
<dbReference type="CDD" id="cd07505">
    <property type="entry name" value="HAD_BPGM-like"/>
    <property type="match status" value="1"/>
</dbReference>
<proteinExistence type="predicted"/>
<dbReference type="OMA" id="AFEDSIW"/>
<dbReference type="InterPro" id="IPR051600">
    <property type="entry name" value="Beta-PGM-like"/>
</dbReference>
<evidence type="ECO:0000313" key="5">
    <source>
        <dbReference type="EMBL" id="ABO94322.1"/>
    </source>
</evidence>
<dbReference type="PANTHER" id="PTHR46193:SF18">
    <property type="entry name" value="HEXITOL PHOSPHATASE B"/>
    <property type="match status" value="1"/>
</dbReference>
<dbReference type="Gramene" id="ABO94322">
    <property type="protein sequence ID" value="ABO94322"/>
    <property type="gene ID" value="OSTLU_40332"/>
</dbReference>
<keyword evidence="4" id="KW-0119">Carbohydrate metabolism</keyword>
<dbReference type="SFLD" id="SFLDG01129">
    <property type="entry name" value="C1.5:_HAD__Beta-PGM__Phosphata"/>
    <property type="match status" value="1"/>
</dbReference>
<dbReference type="InterPro" id="IPR023198">
    <property type="entry name" value="PGP-like_dom2"/>
</dbReference>
<dbReference type="PANTHER" id="PTHR46193">
    <property type="entry name" value="6-PHOSPHOGLUCONATE PHOSPHATASE"/>
    <property type="match status" value="1"/>
</dbReference>
<sequence>MREADDARAAPTTRSAPVIRPAPRLRAALFDLDGTMADSDPMHFVVFDELLRRTGVLRAPLTHEYFKENIAGGSNADIFARLYPDKSAEEHEAMAEAKEASFREALAREALQPAKGLRALLDACDARGVKTVVVTNAPRANAEAMLTQLGLREYFGDERLVIGTECARSKPNPDPYLEGLRRCGVSDAPEACVAFEDSPAGARAAVAANIPTVGILSSQSEETLARVGCCMCVDDFASPVLLEALGM</sequence>
<dbReference type="InterPro" id="IPR036412">
    <property type="entry name" value="HAD-like_sf"/>
</dbReference>
<dbReference type="eggNOG" id="KOG2914">
    <property type="taxonomic scope" value="Eukaryota"/>
</dbReference>
<evidence type="ECO:0000256" key="3">
    <source>
        <dbReference type="ARBA" id="ARBA00022842"/>
    </source>
</evidence>
<dbReference type="KEGG" id="olu:OSTLU_40332"/>
<evidence type="ECO:0000313" key="6">
    <source>
        <dbReference type="Proteomes" id="UP000001568"/>
    </source>
</evidence>
<dbReference type="OrthoDB" id="40579at2759"/>
<dbReference type="SFLD" id="SFLDS00003">
    <property type="entry name" value="Haloacid_Dehalogenase"/>
    <property type="match status" value="1"/>
</dbReference>
<keyword evidence="3" id="KW-0460">Magnesium</keyword>
<dbReference type="Proteomes" id="UP000001568">
    <property type="component" value="Chromosome 1"/>
</dbReference>
<dbReference type="GO" id="GO:0003824">
    <property type="term" value="F:catalytic activity"/>
    <property type="evidence" value="ECO:0007669"/>
    <property type="project" value="UniProtKB-ARBA"/>
</dbReference>
<name>A4RS77_OSTLU</name>
<dbReference type="Pfam" id="PF00702">
    <property type="entry name" value="Hydrolase"/>
    <property type="match status" value="1"/>
</dbReference>
<evidence type="ECO:0000256" key="4">
    <source>
        <dbReference type="ARBA" id="ARBA00023277"/>
    </source>
</evidence>
<dbReference type="SUPFAM" id="SSF56784">
    <property type="entry name" value="HAD-like"/>
    <property type="match status" value="1"/>
</dbReference>
<gene>
    <name evidence="5" type="ORF">OSTLU_40332</name>
</gene>
<dbReference type="RefSeq" id="XP_001416030.1">
    <property type="nucleotide sequence ID" value="XM_001415993.1"/>
</dbReference>
<dbReference type="InterPro" id="IPR006439">
    <property type="entry name" value="HAD-SF_hydro_IA"/>
</dbReference>
<dbReference type="Gene3D" id="1.10.150.240">
    <property type="entry name" value="Putative phosphatase, domain 2"/>
    <property type="match status" value="1"/>
</dbReference>
<keyword evidence="6" id="KW-1185">Reference proteome</keyword>
<dbReference type="GeneID" id="4999414"/>
<organism evidence="5 6">
    <name type="scientific">Ostreococcus lucimarinus (strain CCE9901)</name>
    <dbReference type="NCBI Taxonomy" id="436017"/>
    <lineage>
        <taxon>Eukaryota</taxon>
        <taxon>Viridiplantae</taxon>
        <taxon>Chlorophyta</taxon>
        <taxon>Mamiellophyceae</taxon>
        <taxon>Mamiellales</taxon>
        <taxon>Bathycoccaceae</taxon>
        <taxon>Ostreococcus</taxon>
    </lineage>
</organism>
<dbReference type="InterPro" id="IPR023214">
    <property type="entry name" value="HAD_sf"/>
</dbReference>
<dbReference type="EMBL" id="CP000581">
    <property type="protein sequence ID" value="ABO94322.1"/>
    <property type="molecule type" value="Genomic_DNA"/>
</dbReference>
<accession>A4RS77</accession>
<dbReference type="AlphaFoldDB" id="A4RS77"/>